<feature type="transmembrane region" description="Helical" evidence="1">
    <location>
        <begin position="16"/>
        <end position="35"/>
    </location>
</feature>
<dbReference type="InterPro" id="IPR021994">
    <property type="entry name" value="DUF3592"/>
</dbReference>
<evidence type="ECO:0000256" key="1">
    <source>
        <dbReference type="SAM" id="Phobius"/>
    </source>
</evidence>
<protein>
    <recommendedName>
        <fullName evidence="2">DUF3592 domain-containing protein</fullName>
    </recommendedName>
</protein>
<evidence type="ECO:0000259" key="2">
    <source>
        <dbReference type="Pfam" id="PF12158"/>
    </source>
</evidence>
<organism evidence="3 4">
    <name type="scientific">Mucilaginibacter dorajii</name>
    <dbReference type="NCBI Taxonomy" id="692994"/>
    <lineage>
        <taxon>Bacteria</taxon>
        <taxon>Pseudomonadati</taxon>
        <taxon>Bacteroidota</taxon>
        <taxon>Sphingobacteriia</taxon>
        <taxon>Sphingobacteriales</taxon>
        <taxon>Sphingobacteriaceae</taxon>
        <taxon>Mucilaginibacter</taxon>
    </lineage>
</organism>
<feature type="domain" description="DUF3592" evidence="2">
    <location>
        <begin position="48"/>
        <end position="112"/>
    </location>
</feature>
<proteinExistence type="predicted"/>
<dbReference type="EMBL" id="BAAAZC010000003">
    <property type="protein sequence ID" value="GAA3958250.1"/>
    <property type="molecule type" value="Genomic_DNA"/>
</dbReference>
<evidence type="ECO:0000313" key="4">
    <source>
        <dbReference type="Proteomes" id="UP001500742"/>
    </source>
</evidence>
<keyword evidence="1" id="KW-0812">Transmembrane</keyword>
<keyword evidence="1" id="KW-0472">Membrane</keyword>
<feature type="transmembrane region" description="Helical" evidence="1">
    <location>
        <begin position="118"/>
        <end position="136"/>
    </location>
</feature>
<keyword evidence="4" id="KW-1185">Reference proteome</keyword>
<dbReference type="Proteomes" id="UP001500742">
    <property type="component" value="Unassembled WGS sequence"/>
</dbReference>
<name>A0ABP7P1V6_9SPHI</name>
<evidence type="ECO:0000313" key="3">
    <source>
        <dbReference type="EMBL" id="GAA3958250.1"/>
    </source>
</evidence>
<gene>
    <name evidence="3" type="ORF">GCM10022210_01900</name>
</gene>
<accession>A0ABP7P1V6</accession>
<reference evidence="4" key="1">
    <citation type="journal article" date="2019" name="Int. J. Syst. Evol. Microbiol.">
        <title>The Global Catalogue of Microorganisms (GCM) 10K type strain sequencing project: providing services to taxonomists for standard genome sequencing and annotation.</title>
        <authorList>
            <consortium name="The Broad Institute Genomics Platform"/>
            <consortium name="The Broad Institute Genome Sequencing Center for Infectious Disease"/>
            <person name="Wu L."/>
            <person name="Ma J."/>
        </authorList>
    </citation>
    <scope>NUCLEOTIDE SEQUENCE [LARGE SCALE GENOMIC DNA]</scope>
    <source>
        <strain evidence="4">JCM 16601</strain>
    </source>
</reference>
<keyword evidence="1" id="KW-1133">Transmembrane helix</keyword>
<dbReference type="Pfam" id="PF12158">
    <property type="entry name" value="DUF3592"/>
    <property type="match status" value="1"/>
</dbReference>
<sequence>MLFALKTAIDNNGVRVILGMLGFFVFGFGVIKIFLRSQLVKNGVRVLGKVVRIDEKMDGVKKRYYPVFTYQTINNETITRSSLVGYSMTLYSIGEQVKIIYDPTEKDNFIVDNLTGNAVGHLIAACGVIMMLVAVFF</sequence>
<dbReference type="RefSeq" id="WP_259096104.1">
    <property type="nucleotide sequence ID" value="NZ_BAAAZC010000003.1"/>
</dbReference>
<comment type="caution">
    <text evidence="3">The sequence shown here is derived from an EMBL/GenBank/DDBJ whole genome shotgun (WGS) entry which is preliminary data.</text>
</comment>